<dbReference type="AlphaFoldDB" id="A0A4Q4N9A8"/>
<dbReference type="Pfam" id="PF12874">
    <property type="entry name" value="zf-met"/>
    <property type="match status" value="1"/>
</dbReference>
<keyword evidence="1" id="KW-0862">Zinc</keyword>
<organism evidence="3 4">
    <name type="scientific">Alternaria alternata</name>
    <name type="common">Alternaria rot fungus</name>
    <name type="synonym">Torula alternata</name>
    <dbReference type="NCBI Taxonomy" id="5599"/>
    <lineage>
        <taxon>Eukaryota</taxon>
        <taxon>Fungi</taxon>
        <taxon>Dikarya</taxon>
        <taxon>Ascomycota</taxon>
        <taxon>Pezizomycotina</taxon>
        <taxon>Dothideomycetes</taxon>
        <taxon>Pleosporomycetidae</taxon>
        <taxon>Pleosporales</taxon>
        <taxon>Pleosporineae</taxon>
        <taxon>Pleosporaceae</taxon>
        <taxon>Alternaria</taxon>
        <taxon>Alternaria sect. Alternaria</taxon>
        <taxon>Alternaria alternata complex</taxon>
    </lineage>
</organism>
<dbReference type="Gene3D" id="3.30.160.60">
    <property type="entry name" value="Classic Zinc Finger"/>
    <property type="match status" value="1"/>
</dbReference>
<protein>
    <recommendedName>
        <fullName evidence="2">C2H2-type domain-containing protein</fullName>
    </recommendedName>
</protein>
<dbReference type="Proteomes" id="UP000291422">
    <property type="component" value="Unassembled WGS sequence"/>
</dbReference>
<reference evidence="4" key="1">
    <citation type="journal article" date="2019" name="bioRxiv">
        <title>Genomics, evolutionary history and diagnostics of the Alternaria alternata species group including apple and Asian pear pathotypes.</title>
        <authorList>
            <person name="Armitage A.D."/>
            <person name="Cockerton H.M."/>
            <person name="Sreenivasaprasad S."/>
            <person name="Woodhall J.W."/>
            <person name="Lane C.R."/>
            <person name="Harrison R.J."/>
            <person name="Clarkson J.P."/>
        </authorList>
    </citation>
    <scope>NUCLEOTIDE SEQUENCE [LARGE SCALE GENOMIC DNA]</scope>
    <source>
        <strain evidence="4">FERA 1177</strain>
    </source>
</reference>
<dbReference type="SUPFAM" id="SSF57667">
    <property type="entry name" value="beta-beta-alpha zinc fingers"/>
    <property type="match status" value="1"/>
</dbReference>
<proteinExistence type="predicted"/>
<dbReference type="PROSITE" id="PS50157">
    <property type="entry name" value="ZINC_FINGER_C2H2_2"/>
    <property type="match status" value="1"/>
</dbReference>
<gene>
    <name evidence="3" type="ORF">AA0117_g8628</name>
</gene>
<dbReference type="EMBL" id="PDXD01000026">
    <property type="protein sequence ID" value="RYN72456.1"/>
    <property type="molecule type" value="Genomic_DNA"/>
</dbReference>
<dbReference type="GO" id="GO:0008270">
    <property type="term" value="F:zinc ion binding"/>
    <property type="evidence" value="ECO:0007669"/>
    <property type="project" value="UniProtKB-KW"/>
</dbReference>
<accession>A0A4Q4N9A8</accession>
<dbReference type="PROSITE" id="PS00028">
    <property type="entry name" value="ZINC_FINGER_C2H2_1"/>
    <property type="match status" value="1"/>
</dbReference>
<comment type="caution">
    <text evidence="3">The sequence shown here is derived from an EMBL/GenBank/DDBJ whole genome shotgun (WGS) entry which is preliminary data.</text>
</comment>
<evidence type="ECO:0000256" key="1">
    <source>
        <dbReference type="PROSITE-ProRule" id="PRU00042"/>
    </source>
</evidence>
<evidence type="ECO:0000313" key="4">
    <source>
        <dbReference type="Proteomes" id="UP000291422"/>
    </source>
</evidence>
<dbReference type="InterPro" id="IPR013087">
    <property type="entry name" value="Znf_C2H2_type"/>
</dbReference>
<keyword evidence="1" id="KW-0479">Metal-binding</keyword>
<evidence type="ECO:0000313" key="3">
    <source>
        <dbReference type="EMBL" id="RYN72456.1"/>
    </source>
</evidence>
<feature type="domain" description="C2H2-type" evidence="2">
    <location>
        <begin position="149"/>
        <end position="173"/>
    </location>
</feature>
<sequence length="186" mass="20836">MKQGGETGHFECDSLTVQGCYWIHHHRRDHVVAKGRCCHNPLLDPVEGDLDLTPEQLGEIEIATRAKDRSYAKAYGQEKRANPTAKWKAMQKAKNAKAYPQTRANQLKAIAEKTYYCSVCDVASTDAAAQKIHNATPRHIRWSTKGRGSWCEPCGKGFRNPSDLAAHEKRPCHIEKVIKSQTIVAN</sequence>
<name>A0A4Q4N9A8_ALTAL</name>
<dbReference type="InterPro" id="IPR036236">
    <property type="entry name" value="Znf_C2H2_sf"/>
</dbReference>
<keyword evidence="1" id="KW-0863">Zinc-finger</keyword>
<evidence type="ECO:0000259" key="2">
    <source>
        <dbReference type="PROSITE" id="PS50157"/>
    </source>
</evidence>